<protein>
    <submittedName>
        <fullName evidence="1">Uncharacterized protein</fullName>
    </submittedName>
</protein>
<proteinExistence type="predicted"/>
<dbReference type="EMBL" id="VKAC01000002">
    <property type="protein sequence ID" value="TXR57573.1"/>
    <property type="molecule type" value="Genomic_DNA"/>
</dbReference>
<evidence type="ECO:0000313" key="2">
    <source>
        <dbReference type="Proteomes" id="UP000321234"/>
    </source>
</evidence>
<evidence type="ECO:0000313" key="1">
    <source>
        <dbReference type="EMBL" id="TXR57573.1"/>
    </source>
</evidence>
<gene>
    <name evidence="1" type="ORF">FMM08_04960</name>
</gene>
<name>A0A5C8ZKC4_9ACTN</name>
<reference evidence="1 2" key="1">
    <citation type="submission" date="2019-07" db="EMBL/GenBank/DDBJ databases">
        <title>Quadrisphaera sp. strain DD2A genome sequencing and assembly.</title>
        <authorList>
            <person name="Kim I."/>
        </authorList>
    </citation>
    <scope>NUCLEOTIDE SEQUENCE [LARGE SCALE GENOMIC DNA]</scope>
    <source>
        <strain evidence="1 2">DD2A</strain>
    </source>
</reference>
<dbReference type="Proteomes" id="UP000321234">
    <property type="component" value="Unassembled WGS sequence"/>
</dbReference>
<organism evidence="1 2">
    <name type="scientific">Quadrisphaera setariae</name>
    <dbReference type="NCBI Taxonomy" id="2593304"/>
    <lineage>
        <taxon>Bacteria</taxon>
        <taxon>Bacillati</taxon>
        <taxon>Actinomycetota</taxon>
        <taxon>Actinomycetes</taxon>
        <taxon>Kineosporiales</taxon>
        <taxon>Kineosporiaceae</taxon>
        <taxon>Quadrisphaera</taxon>
    </lineage>
</organism>
<dbReference type="AlphaFoldDB" id="A0A5C8ZKC4"/>
<keyword evidence="2" id="KW-1185">Reference proteome</keyword>
<comment type="caution">
    <text evidence="1">The sequence shown here is derived from an EMBL/GenBank/DDBJ whole genome shotgun (WGS) entry which is preliminary data.</text>
</comment>
<dbReference type="RefSeq" id="WP_147925212.1">
    <property type="nucleotide sequence ID" value="NZ_VKAC01000002.1"/>
</dbReference>
<sequence length="87" mass="8938">MTTMLTACSQGESQAPAAAAVEACENAAMQQFDVDSAGDVADPRALPVQDGDSFEVTGSAEGVDRACTWLRTQSAGGVTVKTSIVER</sequence>
<accession>A0A5C8ZKC4</accession>